<dbReference type="GO" id="GO:0016068">
    <property type="term" value="P:type I hypersensitivity"/>
    <property type="evidence" value="ECO:0007669"/>
    <property type="project" value="Ensembl"/>
</dbReference>
<evidence type="ECO:0000313" key="12">
    <source>
        <dbReference type="Ensembl" id="ENSRFEP00010030322.1"/>
    </source>
</evidence>
<dbReference type="InterPro" id="IPR003599">
    <property type="entry name" value="Ig_sub"/>
</dbReference>
<keyword evidence="4 9" id="KW-0732">Signal</keyword>
<dbReference type="GeneID" id="117014920"/>
<keyword evidence="3" id="KW-0390">IgG-binding protein</keyword>
<keyword evidence="8" id="KW-0812">Transmembrane</keyword>
<evidence type="ECO:0000256" key="7">
    <source>
        <dbReference type="ARBA" id="ARBA00023180"/>
    </source>
</evidence>
<reference evidence="11 14" key="4">
    <citation type="journal article" date="2020" name="Nature">
        <title>Six reference-quality genomes reveal evolution of bat adaptations.</title>
        <authorList>
            <person name="Jebb D."/>
            <person name="Huang Z."/>
            <person name="Pippel M."/>
            <person name="Hughes G.M."/>
            <person name="Lavrichenko K."/>
            <person name="Devanna P."/>
            <person name="Winkler S."/>
            <person name="Jermiin L.S."/>
            <person name="Skirmuntt E.C."/>
            <person name="Katzourakis A."/>
            <person name="Burkitt-Gray L."/>
            <person name="Ray D.A."/>
            <person name="Sullivan K.A.M."/>
            <person name="Roscito J.G."/>
            <person name="Kirilenko B.M."/>
            <person name="Davalos L.M."/>
            <person name="Corthals A.P."/>
            <person name="Power M.L."/>
            <person name="Jones G."/>
            <person name="Ransome R.D."/>
            <person name="Dechmann D.K.N."/>
            <person name="Locatelli A.G."/>
            <person name="Puechmaille S.J."/>
            <person name="Fedrigo O."/>
            <person name="Jarvis E.D."/>
            <person name="Hiller M."/>
            <person name="Vernes S.C."/>
            <person name="Myers E.W."/>
            <person name="Teeling E.C."/>
        </authorList>
    </citation>
    <scope>NUCLEOTIDE SEQUENCE [LARGE SCALE GENOMIC DNA]</scope>
    <source>
        <strain evidence="11">MRhiFer1</strain>
        <tissue evidence="11">Lung</tissue>
    </source>
</reference>
<keyword evidence="11" id="KW-0675">Receptor</keyword>
<gene>
    <name evidence="12" type="primary">FCER1A</name>
    <name evidence="11" type="ORF">mRhiFer1_005112</name>
</gene>
<dbReference type="GO" id="GO:0043308">
    <property type="term" value="P:eosinophil degranulation"/>
    <property type="evidence" value="ECO:0007669"/>
    <property type="project" value="Ensembl"/>
</dbReference>
<dbReference type="InterPro" id="IPR003598">
    <property type="entry name" value="Ig_sub2"/>
</dbReference>
<dbReference type="InterPro" id="IPR036179">
    <property type="entry name" value="Ig-like_dom_sf"/>
</dbReference>
<evidence type="ECO:0000313" key="13">
    <source>
        <dbReference type="Proteomes" id="UP000472240"/>
    </source>
</evidence>
<evidence type="ECO:0000256" key="9">
    <source>
        <dbReference type="SAM" id="SignalP"/>
    </source>
</evidence>
<dbReference type="InterPro" id="IPR007110">
    <property type="entry name" value="Ig-like_dom"/>
</dbReference>
<dbReference type="InterPro" id="IPR050488">
    <property type="entry name" value="Ig_Fc_receptor"/>
</dbReference>
<comment type="subcellular location">
    <subcellularLocation>
        <location evidence="1">Cell membrane</location>
    </subcellularLocation>
</comment>
<evidence type="ECO:0000256" key="4">
    <source>
        <dbReference type="ARBA" id="ARBA00022729"/>
    </source>
</evidence>
<reference evidence="12 13" key="2">
    <citation type="journal article" date="2018" name="Annu Rev Anim Biosci">
        <title>Bat Biology, Genomes, and the Bat1K Project: To Generate Chromosome-Level Genomes for All Living Bat Species.</title>
        <authorList>
            <person name="Teeling E.C."/>
            <person name="Vernes S.C."/>
            <person name="Davalos L.M."/>
            <person name="Ray D.A."/>
            <person name="Gilbert M.T.P."/>
            <person name="Myers E."/>
        </authorList>
    </citation>
    <scope>NUCLEOTIDE SEQUENCE</scope>
</reference>
<protein>
    <submittedName>
        <fullName evidence="12">Fc epsilon receptor Ia</fullName>
    </submittedName>
    <submittedName>
        <fullName evidence="11">Fc of IgE receptor Ia</fullName>
    </submittedName>
</protein>
<evidence type="ECO:0000256" key="6">
    <source>
        <dbReference type="ARBA" id="ARBA00023157"/>
    </source>
</evidence>
<dbReference type="GO" id="GO:0032725">
    <property type="term" value="P:positive regulation of granulocyte macrophage colony-stimulating factor production"/>
    <property type="evidence" value="ECO:0007669"/>
    <property type="project" value="Ensembl"/>
</dbReference>
<evidence type="ECO:0000256" key="8">
    <source>
        <dbReference type="SAM" id="Phobius"/>
    </source>
</evidence>
<dbReference type="SMART" id="SM00409">
    <property type="entry name" value="IG"/>
    <property type="match status" value="2"/>
</dbReference>
<evidence type="ECO:0000256" key="5">
    <source>
        <dbReference type="ARBA" id="ARBA00023136"/>
    </source>
</evidence>
<dbReference type="FunFam" id="2.60.40.10:FF:000356">
    <property type="entry name" value="Low affinity immunoglobulin gamma Fc region receptor III-A"/>
    <property type="match status" value="1"/>
</dbReference>
<dbReference type="GO" id="GO:0043306">
    <property type="term" value="P:positive regulation of mast cell degranulation"/>
    <property type="evidence" value="ECO:0007669"/>
    <property type="project" value="Ensembl"/>
</dbReference>
<dbReference type="GO" id="GO:0042092">
    <property type="term" value="P:type 2 immune response"/>
    <property type="evidence" value="ECO:0007669"/>
    <property type="project" value="Ensembl"/>
</dbReference>
<dbReference type="GO" id="GO:0019370">
    <property type="term" value="P:leukotriene biosynthetic process"/>
    <property type="evidence" value="ECO:0007669"/>
    <property type="project" value="Ensembl"/>
</dbReference>
<keyword evidence="7" id="KW-0325">Glycoprotein</keyword>
<feature type="transmembrane region" description="Helical" evidence="8">
    <location>
        <begin position="206"/>
        <end position="229"/>
    </location>
</feature>
<keyword evidence="8" id="KW-1133">Transmembrane helix</keyword>
<evidence type="ECO:0000256" key="2">
    <source>
        <dbReference type="ARBA" id="ARBA00022475"/>
    </source>
</evidence>
<evidence type="ECO:0000256" key="3">
    <source>
        <dbReference type="ARBA" id="ARBA00022652"/>
    </source>
</evidence>
<dbReference type="Ensembl" id="ENSRFET00010032888.1">
    <property type="protein sequence ID" value="ENSRFEP00010030322.1"/>
    <property type="gene ID" value="ENSRFEG00010020109.1"/>
</dbReference>
<dbReference type="GO" id="GO:0043303">
    <property type="term" value="P:mast cell degranulation"/>
    <property type="evidence" value="ECO:0007669"/>
    <property type="project" value="Ensembl"/>
</dbReference>
<dbReference type="PROSITE" id="PS50835">
    <property type="entry name" value="IG_LIKE"/>
    <property type="match status" value="2"/>
</dbReference>
<dbReference type="GO" id="GO:0050850">
    <property type="term" value="P:positive regulation of calcium-mediated signaling"/>
    <property type="evidence" value="ECO:0007669"/>
    <property type="project" value="Ensembl"/>
</dbReference>
<evidence type="ECO:0000259" key="10">
    <source>
        <dbReference type="PROSITE" id="PS50835"/>
    </source>
</evidence>
<dbReference type="CTD" id="2205"/>
<dbReference type="GO" id="GO:0009897">
    <property type="term" value="C:external side of plasma membrane"/>
    <property type="evidence" value="ECO:0007669"/>
    <property type="project" value="Ensembl"/>
</dbReference>
<reference evidence="12 13" key="1">
    <citation type="journal article" date="2015" name="Annu Rev Anim Biosci">
        <title>The Genome 10K Project: a way forward.</title>
        <authorList>
            <person name="Koepfli K.P."/>
            <person name="Paten B."/>
            <person name="O'Brien S.J."/>
            <person name="Koepfli K.P."/>
            <person name="Paten B."/>
            <person name="Antunes A."/>
            <person name="Belov K."/>
            <person name="Bustamante C."/>
            <person name="Castoe T.A."/>
            <person name="Clawson H."/>
            <person name="Crawford A.J."/>
            <person name="Diekhans M."/>
            <person name="Distel D."/>
            <person name="Durbin R."/>
            <person name="Earl D."/>
            <person name="Fujita M.K."/>
            <person name="Gamble T."/>
            <person name="Georges A."/>
            <person name="Gemmell N."/>
            <person name="Gilbert M.T."/>
            <person name="Graves J.M."/>
            <person name="Green R.E."/>
            <person name="Hickey G."/>
            <person name="Jarvis E.D."/>
            <person name="Johnson W."/>
            <person name="Komissarov A."/>
            <person name="Korf I."/>
            <person name="Kuhn R."/>
            <person name="Larkin D.M."/>
            <person name="Lewin H."/>
            <person name="Lopez J.V."/>
            <person name="Ma J."/>
            <person name="Marques-Bonet T."/>
            <person name="Miller W."/>
            <person name="Murphy R."/>
            <person name="Pevzner P."/>
            <person name="Shapiro B."/>
            <person name="Steiner C."/>
            <person name="Tamazian G."/>
            <person name="Venkatesh B."/>
            <person name="Wang J."/>
            <person name="Wayne R."/>
            <person name="Wiley E."/>
            <person name="Yang H."/>
            <person name="Zhang G."/>
            <person name="Haussler D."/>
            <person name="Ryder O."/>
            <person name="O'Brien S.J."/>
        </authorList>
    </citation>
    <scope>NUCLEOTIDE SEQUENCE</scope>
</reference>
<evidence type="ECO:0000313" key="14">
    <source>
        <dbReference type="Proteomes" id="UP000585614"/>
    </source>
</evidence>
<name>A0A671G695_RHIFE</name>
<evidence type="ECO:0000313" key="11">
    <source>
        <dbReference type="EMBL" id="KAF6292831.1"/>
    </source>
</evidence>
<dbReference type="Pfam" id="PF13927">
    <property type="entry name" value="Ig_3"/>
    <property type="match status" value="1"/>
</dbReference>
<reference evidence="12" key="5">
    <citation type="submission" date="2025-05" db="UniProtKB">
        <authorList>
            <consortium name="Ensembl"/>
        </authorList>
    </citation>
    <scope>IDENTIFICATION</scope>
</reference>
<dbReference type="GeneTree" id="ENSGT01050000244808"/>
<dbReference type="InterPro" id="IPR013783">
    <property type="entry name" value="Ig-like_fold"/>
</dbReference>
<dbReference type="KEGG" id="rfq:117014920"/>
<dbReference type="PANTHER" id="PTHR11481">
    <property type="entry name" value="IMMUNOGLOBULIN FC RECEPTOR"/>
    <property type="match status" value="1"/>
</dbReference>
<dbReference type="FunFam" id="2.60.40.10:FF:000217">
    <property type="entry name" value="High affinity immunoglobulin gamma Fc receptor I"/>
    <property type="match status" value="1"/>
</dbReference>
<dbReference type="AlphaFoldDB" id="A0A671G695"/>
<dbReference type="PANTHER" id="PTHR11481:SF12">
    <property type="entry name" value="HIGH AFFINITY IMMUNOGLOBULIN EPSILON RECEPTOR SUBUNIT ALPHA"/>
    <property type="match status" value="1"/>
</dbReference>
<dbReference type="GO" id="GO:0019863">
    <property type="term" value="F:IgE binding"/>
    <property type="evidence" value="ECO:0007669"/>
    <property type="project" value="Ensembl"/>
</dbReference>
<dbReference type="Gene3D" id="2.60.40.10">
    <property type="entry name" value="Immunoglobulins"/>
    <property type="match status" value="2"/>
</dbReference>
<dbReference type="GO" id="GO:0032765">
    <property type="term" value="P:positive regulation of mast cell cytokine production"/>
    <property type="evidence" value="ECO:0007669"/>
    <property type="project" value="Ensembl"/>
</dbReference>
<dbReference type="CDD" id="cd05753">
    <property type="entry name" value="Ig2_FcgammaR_like"/>
    <property type="match status" value="1"/>
</dbReference>
<dbReference type="OMA" id="LIRCHSW"/>
<proteinExistence type="predicted"/>
<dbReference type="GO" id="GO:0019722">
    <property type="term" value="P:calcium-mediated signaling"/>
    <property type="evidence" value="ECO:0007669"/>
    <property type="project" value="Ensembl"/>
</dbReference>
<keyword evidence="13" id="KW-1185">Reference proteome</keyword>
<feature type="signal peptide" evidence="9">
    <location>
        <begin position="1"/>
        <end position="25"/>
    </location>
</feature>
<dbReference type="Proteomes" id="UP000585614">
    <property type="component" value="Unassembled WGS sequence"/>
</dbReference>
<dbReference type="Pfam" id="PF13895">
    <property type="entry name" value="Ig_2"/>
    <property type="match status" value="1"/>
</dbReference>
<dbReference type="GO" id="GO:0001812">
    <property type="term" value="P:positive regulation of type I hypersensitivity"/>
    <property type="evidence" value="ECO:0007669"/>
    <property type="project" value="Ensembl"/>
</dbReference>
<dbReference type="Proteomes" id="UP000472240">
    <property type="component" value="Chromosome 22"/>
</dbReference>
<feature type="domain" description="Ig-like" evidence="10">
    <location>
        <begin position="20"/>
        <end position="94"/>
    </location>
</feature>
<organism evidence="12 13">
    <name type="scientific">Rhinolophus ferrumequinum</name>
    <name type="common">Greater horseshoe bat</name>
    <dbReference type="NCBI Taxonomy" id="59479"/>
    <lineage>
        <taxon>Eukaryota</taxon>
        <taxon>Metazoa</taxon>
        <taxon>Chordata</taxon>
        <taxon>Craniata</taxon>
        <taxon>Vertebrata</taxon>
        <taxon>Euteleostomi</taxon>
        <taxon>Mammalia</taxon>
        <taxon>Eutheria</taxon>
        <taxon>Laurasiatheria</taxon>
        <taxon>Chiroptera</taxon>
        <taxon>Yinpterochiroptera</taxon>
        <taxon>Rhinolophoidea</taxon>
        <taxon>Rhinolophidae</taxon>
        <taxon>Rhinolophinae</taxon>
        <taxon>Rhinolophus</taxon>
    </lineage>
</organism>
<reference evidence="12 13" key="3">
    <citation type="submission" date="2018-12" db="EMBL/GenBank/DDBJ databases">
        <title>G10K-VGP greater horseshoe bat female genome, primary haplotype.</title>
        <authorList>
            <person name="Teeling E."/>
            <person name="Myers G."/>
            <person name="Vernes S."/>
            <person name="Pippel M."/>
            <person name="Winkler S."/>
            <person name="Fedrigo O."/>
            <person name="Rhie A."/>
            <person name="Koren S."/>
            <person name="Phillippy A."/>
            <person name="Lewin H."/>
            <person name="Damas J."/>
            <person name="Howe K."/>
            <person name="Mountcastle J."/>
            <person name="Jarvis E.D."/>
        </authorList>
    </citation>
    <scope>NUCLEOTIDE SEQUENCE [LARGE SCALE GENOMIC DNA]</scope>
</reference>
<keyword evidence="6" id="KW-1015">Disulfide bond</keyword>
<dbReference type="GO" id="GO:0032752">
    <property type="term" value="P:positive regulation of interleukin-3 production"/>
    <property type="evidence" value="ECO:0007669"/>
    <property type="project" value="Ensembl"/>
</dbReference>
<feature type="chain" id="PRO_5044626898" evidence="9">
    <location>
        <begin position="26"/>
        <end position="262"/>
    </location>
</feature>
<dbReference type="EMBL" id="JACAGC010000021">
    <property type="protein sequence ID" value="KAF6292831.1"/>
    <property type="molecule type" value="Genomic_DNA"/>
</dbReference>
<dbReference type="GO" id="GO:0019768">
    <property type="term" value="F:high-affinity IgE receptor activity"/>
    <property type="evidence" value="ECO:0007669"/>
    <property type="project" value="Ensembl"/>
</dbReference>
<dbReference type="OrthoDB" id="8954737at2759"/>
<accession>A0A671G695</accession>
<evidence type="ECO:0000256" key="1">
    <source>
        <dbReference type="ARBA" id="ARBA00004236"/>
    </source>
</evidence>
<dbReference type="SMART" id="SM00408">
    <property type="entry name" value="IGc2"/>
    <property type="match status" value="2"/>
</dbReference>
<dbReference type="GO" id="GO:0019864">
    <property type="term" value="F:IgG binding"/>
    <property type="evidence" value="ECO:0007669"/>
    <property type="project" value="UniProtKB-KW"/>
</dbReference>
<feature type="domain" description="Ig-like" evidence="10">
    <location>
        <begin position="103"/>
        <end position="176"/>
    </location>
</feature>
<dbReference type="RefSeq" id="XP_032949108.1">
    <property type="nucleotide sequence ID" value="XM_033093217.1"/>
</dbReference>
<dbReference type="SUPFAM" id="SSF48726">
    <property type="entry name" value="Immunoglobulin"/>
    <property type="match status" value="2"/>
</dbReference>
<sequence length="262" mass="29844">MSTPMGGSALLWITLLLFSPDGMSAATWKSMVSLNPPWNRIFRGENVTLTCNGNNSFEVNSTKWTHNNTMLVVTTSSLEIINATIQDSGEYRCQNKNFIPSQPVYLEVFSDWLLIQSSTDVVLEGESFLIRCHGWMNRNVYKVIYYKNGKALKYWYENHNISITNATIGDSGTYYCGGILWQINYTSDPIKITVKKGSTIPHQSSYYWLQFLIPLLMVILFAVDTGLFISTQQQFTVLLKIQRTRKSNKLMGPHPMPDPKND</sequence>
<keyword evidence="2" id="KW-1003">Cell membrane</keyword>
<keyword evidence="5 8" id="KW-0472">Membrane</keyword>
<dbReference type="GO" id="GO:0001820">
    <property type="term" value="P:serotonin secretion"/>
    <property type="evidence" value="ECO:0007669"/>
    <property type="project" value="Ensembl"/>
</dbReference>